<dbReference type="AlphaFoldDB" id="A0A3P1VCA2"/>
<proteinExistence type="predicted"/>
<dbReference type="EMBL" id="RQZC01000001">
    <property type="protein sequence ID" value="RRD31005.1"/>
    <property type="molecule type" value="Genomic_DNA"/>
</dbReference>
<dbReference type="OrthoDB" id="2515046at2"/>
<dbReference type="PROSITE" id="PS51257">
    <property type="entry name" value="PROKAR_LIPOPROTEIN"/>
    <property type="match status" value="1"/>
</dbReference>
<feature type="chain" id="PRO_5039281468" evidence="1">
    <location>
        <begin position="23"/>
        <end position="433"/>
    </location>
</feature>
<dbReference type="PROSITE" id="PS51318">
    <property type="entry name" value="TAT"/>
    <property type="match status" value="1"/>
</dbReference>
<organism evidence="2 3">
    <name type="scientific">Actinomyces bowdenii</name>
    <dbReference type="NCBI Taxonomy" id="131109"/>
    <lineage>
        <taxon>Bacteria</taxon>
        <taxon>Bacillati</taxon>
        <taxon>Actinomycetota</taxon>
        <taxon>Actinomycetes</taxon>
        <taxon>Actinomycetales</taxon>
        <taxon>Actinomycetaceae</taxon>
        <taxon>Actinomyces</taxon>
    </lineage>
</organism>
<dbReference type="Proteomes" id="UP000271272">
    <property type="component" value="Unassembled WGS sequence"/>
</dbReference>
<dbReference type="SUPFAM" id="SSF53850">
    <property type="entry name" value="Periplasmic binding protein-like II"/>
    <property type="match status" value="1"/>
</dbReference>
<dbReference type="PANTHER" id="PTHR43649">
    <property type="entry name" value="ARABINOSE-BINDING PROTEIN-RELATED"/>
    <property type="match status" value="1"/>
</dbReference>
<reference evidence="2 3" key="1">
    <citation type="submission" date="2018-11" db="EMBL/GenBank/DDBJ databases">
        <title>Genomes From Bacteria Associated with the Canine Oral Cavity: a Test Case for Automated Genome-Based Taxonomic Assignment.</title>
        <authorList>
            <person name="Coil D.A."/>
            <person name="Jospin G."/>
            <person name="Darling A.E."/>
            <person name="Wallis C."/>
            <person name="Davis I.J."/>
            <person name="Harris S."/>
            <person name="Eisen J.A."/>
            <person name="Holcombe L.J."/>
            <person name="O'Flynn C."/>
        </authorList>
    </citation>
    <scope>NUCLEOTIDE SEQUENCE [LARGE SCALE GENOMIC DNA]</scope>
    <source>
        <strain evidence="2 3">OH5050</strain>
    </source>
</reference>
<comment type="caution">
    <text evidence="2">The sequence shown here is derived from an EMBL/GenBank/DDBJ whole genome shotgun (WGS) entry which is preliminary data.</text>
</comment>
<evidence type="ECO:0000313" key="2">
    <source>
        <dbReference type="EMBL" id="RRD31005.1"/>
    </source>
</evidence>
<gene>
    <name evidence="2" type="ORF">EII10_01405</name>
</gene>
<sequence>MLLSRRSILAGSLAAAAAAGLAACGGSGGSQGSSGKDGNTLTVWTWDPNFNIYAMKEAEKIYKKDHPDFSLNIVEMPWDDIQQKITTLAQSQKIDQLPDIFLMQNMAAQKNITNYPDVFSDLEDSGIDFSQFPESVVNFSVEDKVHYALPFDSGTAVLALRTDLLEQAGLSIKDFTGITWSKFIELGKTVLDKTGKSMLSGRAGASDLIMMMVQSAGASMFNEDGTVNIKDNKALLKGAEIYKEMVDSKVFLEVNADEEYIKSFTSGQVAGVLNGIWISGSIQEAKDQSGNWMVTNIPSLDGVDGATNYTANGGSSWVISANADYELAADFLKSTFAGSTEFYDTILPSSGAIANWIPAGESKVYQEPLEFYGGQAVYADVVEYGTKVPAVHVGVYHYEARDAVSAALTEIVGGKDPATAMAEAQETVEFAMG</sequence>
<evidence type="ECO:0000256" key="1">
    <source>
        <dbReference type="SAM" id="SignalP"/>
    </source>
</evidence>
<protein>
    <submittedName>
        <fullName evidence="2">Extracellular solute-binding protein</fullName>
    </submittedName>
</protein>
<name>A0A3P1VCA2_9ACTO</name>
<keyword evidence="3" id="KW-1185">Reference proteome</keyword>
<dbReference type="InterPro" id="IPR050490">
    <property type="entry name" value="Bact_solute-bd_prot1"/>
</dbReference>
<dbReference type="Gene3D" id="3.40.190.10">
    <property type="entry name" value="Periplasmic binding protein-like II"/>
    <property type="match status" value="1"/>
</dbReference>
<keyword evidence="1" id="KW-0732">Signal</keyword>
<dbReference type="PANTHER" id="PTHR43649:SF32">
    <property type="entry name" value="SUGAR BINDING SECRETED PROTEIN"/>
    <property type="match status" value="1"/>
</dbReference>
<dbReference type="InterPro" id="IPR006059">
    <property type="entry name" value="SBP"/>
</dbReference>
<evidence type="ECO:0000313" key="3">
    <source>
        <dbReference type="Proteomes" id="UP000271272"/>
    </source>
</evidence>
<feature type="signal peptide" evidence="1">
    <location>
        <begin position="1"/>
        <end position="22"/>
    </location>
</feature>
<accession>A0A3P1VCA2</accession>
<dbReference type="Pfam" id="PF13416">
    <property type="entry name" value="SBP_bac_8"/>
    <property type="match status" value="1"/>
</dbReference>
<dbReference type="InterPro" id="IPR006311">
    <property type="entry name" value="TAT_signal"/>
</dbReference>